<accession>A0ABQ2NE36</accession>
<evidence type="ECO:0008006" key="4">
    <source>
        <dbReference type="Google" id="ProtNLM"/>
    </source>
</evidence>
<organism evidence="2 3">
    <name type="scientific">Nocardioides phosphati</name>
    <dbReference type="NCBI Taxonomy" id="1867775"/>
    <lineage>
        <taxon>Bacteria</taxon>
        <taxon>Bacillati</taxon>
        <taxon>Actinomycetota</taxon>
        <taxon>Actinomycetes</taxon>
        <taxon>Propionibacteriales</taxon>
        <taxon>Nocardioidaceae</taxon>
        <taxon>Nocardioides</taxon>
    </lineage>
</organism>
<reference evidence="3" key="1">
    <citation type="journal article" date="2019" name="Int. J. Syst. Evol. Microbiol.">
        <title>The Global Catalogue of Microorganisms (GCM) 10K type strain sequencing project: providing services to taxonomists for standard genome sequencing and annotation.</title>
        <authorList>
            <consortium name="The Broad Institute Genomics Platform"/>
            <consortium name="The Broad Institute Genome Sequencing Center for Infectious Disease"/>
            <person name="Wu L."/>
            <person name="Ma J."/>
        </authorList>
    </citation>
    <scope>NUCLEOTIDE SEQUENCE [LARGE SCALE GENOMIC DNA]</scope>
    <source>
        <strain evidence="3">CGMCC 4.7371</strain>
    </source>
</reference>
<comment type="caution">
    <text evidence="2">The sequence shown here is derived from an EMBL/GenBank/DDBJ whole genome shotgun (WGS) entry which is preliminary data.</text>
</comment>
<evidence type="ECO:0000313" key="2">
    <source>
        <dbReference type="EMBL" id="GGO94416.1"/>
    </source>
</evidence>
<dbReference type="InterPro" id="IPR046828">
    <property type="entry name" value="RepSA"/>
</dbReference>
<feature type="region of interest" description="Disordered" evidence="1">
    <location>
        <begin position="73"/>
        <end position="135"/>
    </location>
</feature>
<evidence type="ECO:0000256" key="1">
    <source>
        <dbReference type="SAM" id="MobiDB-lite"/>
    </source>
</evidence>
<proteinExistence type="predicted"/>
<dbReference type="EMBL" id="BMNI01000023">
    <property type="protein sequence ID" value="GGO94416.1"/>
    <property type="molecule type" value="Genomic_DNA"/>
</dbReference>
<name>A0ABQ2NE36_9ACTN</name>
<sequence>MSAARKLDDAMALASADAVGVCRRPFLRKVTDRATGDITCVPIPCGSTRARICPACADKARRLRMQQCREGWHLVDDPLPPQPDDDNEPEDAPDDADSIEASERRTRSTRRLEGFPDLPKVQPDHTSVGRTFTDPRTGATFRPSMFVTLTLPSYGRINAATGAPADPNRYDYRAAALDAMLFSRAVDRWWQNLRRCAGYKVQYFAAVEPQRRLAPHLHAALRGAIPRSVLRQVTAATYCAVWWPSVDVVKYDAARGDRLPQWDPVTLCYFDPETGELLPSWQEALDQVDIEGEPMHVVRFGRQVDVKGIVGGSEQTGRAVAYLCKYLTKAVAETYVNEDRPDPAYEAHIDRLHREVQWLPCSETCANWLRYGVTPKDAEPDLIPGQCTSKAHDRECLGLGGRRVLVSRHWTGKTLTDHRADRADVVRAVLEEAGIEPPEARRLAADVLDADGLPRFIWEDVPVEQRNYTAAIARSIRQSGVQQSGVRRPE</sequence>
<gene>
    <name evidence="2" type="ORF">GCM10011584_35380</name>
</gene>
<keyword evidence="3" id="KW-1185">Reference proteome</keyword>
<feature type="compositionally biased region" description="Basic and acidic residues" evidence="1">
    <location>
        <begin position="101"/>
        <end position="114"/>
    </location>
</feature>
<feature type="compositionally biased region" description="Acidic residues" evidence="1">
    <location>
        <begin position="83"/>
        <end position="100"/>
    </location>
</feature>
<protein>
    <recommendedName>
        <fullName evidence="4">Replication initiation protein</fullName>
    </recommendedName>
</protein>
<dbReference type="Pfam" id="PF20199">
    <property type="entry name" value="RepSA"/>
    <property type="match status" value="1"/>
</dbReference>
<dbReference type="RefSeq" id="WP_229662981.1">
    <property type="nucleotide sequence ID" value="NZ_BMNI01000023.1"/>
</dbReference>
<evidence type="ECO:0000313" key="3">
    <source>
        <dbReference type="Proteomes" id="UP000655410"/>
    </source>
</evidence>
<dbReference type="Proteomes" id="UP000655410">
    <property type="component" value="Unassembled WGS sequence"/>
</dbReference>